<dbReference type="Proteomes" id="UP001054945">
    <property type="component" value="Unassembled WGS sequence"/>
</dbReference>
<proteinExistence type="predicted"/>
<organism evidence="2 3">
    <name type="scientific">Caerostris extrusa</name>
    <name type="common">Bark spider</name>
    <name type="synonym">Caerostris bankana</name>
    <dbReference type="NCBI Taxonomy" id="172846"/>
    <lineage>
        <taxon>Eukaryota</taxon>
        <taxon>Metazoa</taxon>
        <taxon>Ecdysozoa</taxon>
        <taxon>Arthropoda</taxon>
        <taxon>Chelicerata</taxon>
        <taxon>Arachnida</taxon>
        <taxon>Araneae</taxon>
        <taxon>Araneomorphae</taxon>
        <taxon>Entelegynae</taxon>
        <taxon>Araneoidea</taxon>
        <taxon>Araneidae</taxon>
        <taxon>Caerostris</taxon>
    </lineage>
</organism>
<accession>A0AAV4W7Y9</accession>
<feature type="compositionally biased region" description="Basic and acidic residues" evidence="1">
    <location>
        <begin position="12"/>
        <end position="22"/>
    </location>
</feature>
<gene>
    <name evidence="2" type="primary">Odf3</name>
    <name evidence="2" type="ORF">CEXT_591881</name>
</gene>
<dbReference type="AlphaFoldDB" id="A0AAV4W7Y9"/>
<dbReference type="EMBL" id="BPLR01015762">
    <property type="protein sequence ID" value="GIY78488.1"/>
    <property type="molecule type" value="Genomic_DNA"/>
</dbReference>
<reference evidence="2 3" key="1">
    <citation type="submission" date="2021-06" db="EMBL/GenBank/DDBJ databases">
        <title>Caerostris extrusa draft genome.</title>
        <authorList>
            <person name="Kono N."/>
            <person name="Arakawa K."/>
        </authorList>
    </citation>
    <scope>NUCLEOTIDE SEQUENCE [LARGE SCALE GENOMIC DNA]</scope>
</reference>
<name>A0AAV4W7Y9_CAEEX</name>
<feature type="compositionally biased region" description="Acidic residues" evidence="1">
    <location>
        <begin position="1"/>
        <end position="10"/>
    </location>
</feature>
<evidence type="ECO:0000313" key="3">
    <source>
        <dbReference type="Proteomes" id="UP001054945"/>
    </source>
</evidence>
<sequence length="109" mass="12021">MADTPIEPETEPQQKKKEEQVVDKYPLPANQDYLSHYVYQGEWRPTRPIGLIGAMTSSPGPAIVNLPSTIGEEGHDPTKTKAPGYKIGIKLRRGEKGLGPGPAMYYIKT</sequence>
<keyword evidence="3" id="KW-1185">Reference proteome</keyword>
<evidence type="ECO:0000256" key="1">
    <source>
        <dbReference type="SAM" id="MobiDB-lite"/>
    </source>
</evidence>
<feature type="region of interest" description="Disordered" evidence="1">
    <location>
        <begin position="1"/>
        <end position="23"/>
    </location>
</feature>
<evidence type="ECO:0000313" key="2">
    <source>
        <dbReference type="EMBL" id="GIY78488.1"/>
    </source>
</evidence>
<comment type="caution">
    <text evidence="2">The sequence shown here is derived from an EMBL/GenBank/DDBJ whole genome shotgun (WGS) entry which is preliminary data.</text>
</comment>
<protein>
    <submittedName>
        <fullName evidence="2">Outer dense fiber protein 3</fullName>
    </submittedName>
</protein>